<dbReference type="EC" id="2.7.13.3" evidence="2"/>
<evidence type="ECO:0000313" key="13">
    <source>
        <dbReference type="EMBL" id="TNJ61555.1"/>
    </source>
</evidence>
<dbReference type="PRINTS" id="PR00344">
    <property type="entry name" value="BCTRLSENSOR"/>
</dbReference>
<evidence type="ECO:0000259" key="11">
    <source>
        <dbReference type="PROSITE" id="PS50109"/>
    </source>
</evidence>
<dbReference type="Proteomes" id="UP000307943">
    <property type="component" value="Unassembled WGS sequence"/>
</dbReference>
<comment type="catalytic activity">
    <reaction evidence="1">
        <text>ATP + protein L-histidine = ADP + protein N-phospho-L-histidine.</text>
        <dbReference type="EC" id="2.7.13.3"/>
    </reaction>
</comment>
<feature type="transmembrane region" description="Helical" evidence="10">
    <location>
        <begin position="334"/>
        <end position="357"/>
    </location>
</feature>
<dbReference type="InterPro" id="IPR001789">
    <property type="entry name" value="Sig_transdc_resp-reg_receiver"/>
</dbReference>
<evidence type="ECO:0000256" key="9">
    <source>
        <dbReference type="PROSITE-ProRule" id="PRU00169"/>
    </source>
</evidence>
<dbReference type="InterPro" id="IPR003661">
    <property type="entry name" value="HisK_dim/P_dom"/>
</dbReference>
<dbReference type="Gene3D" id="3.40.50.2300">
    <property type="match status" value="1"/>
</dbReference>
<evidence type="ECO:0000256" key="1">
    <source>
        <dbReference type="ARBA" id="ARBA00000085"/>
    </source>
</evidence>
<feature type="domain" description="Response regulatory" evidence="12">
    <location>
        <begin position="730"/>
        <end position="847"/>
    </location>
</feature>
<dbReference type="Gene3D" id="2.60.120.260">
    <property type="entry name" value="Galactose-binding domain-like"/>
    <property type="match status" value="1"/>
</dbReference>
<dbReference type="SMART" id="SM00387">
    <property type="entry name" value="HATPase_c"/>
    <property type="match status" value="2"/>
</dbReference>
<dbReference type="Gene3D" id="1.10.287.130">
    <property type="match status" value="1"/>
</dbReference>
<keyword evidence="4" id="KW-0808">Transferase</keyword>
<dbReference type="OrthoDB" id="9809348at2"/>
<dbReference type="EMBL" id="VDCQ01000074">
    <property type="protein sequence ID" value="TNJ61555.1"/>
    <property type="molecule type" value="Genomic_DNA"/>
</dbReference>
<proteinExistence type="predicted"/>
<feature type="domain" description="Histidine kinase" evidence="11">
    <location>
        <begin position="959"/>
        <end position="1057"/>
    </location>
</feature>
<dbReference type="CDD" id="cd00082">
    <property type="entry name" value="HisKA"/>
    <property type="match status" value="1"/>
</dbReference>
<dbReference type="InterPro" id="IPR050640">
    <property type="entry name" value="Bact_2-comp_sensor_kinase"/>
</dbReference>
<dbReference type="SUPFAM" id="SSF55874">
    <property type="entry name" value="ATPase domain of HSP90 chaperone/DNA topoisomerase II/histidine kinase"/>
    <property type="match status" value="2"/>
</dbReference>
<accession>A0A5C4SZ48</accession>
<keyword evidence="14" id="KW-1185">Reference proteome</keyword>
<keyword evidence="10" id="KW-0472">Membrane</keyword>
<organism evidence="13 14">
    <name type="scientific">Paenibacillus hemerocallicola</name>
    <dbReference type="NCBI Taxonomy" id="1172614"/>
    <lineage>
        <taxon>Bacteria</taxon>
        <taxon>Bacillati</taxon>
        <taxon>Bacillota</taxon>
        <taxon>Bacilli</taxon>
        <taxon>Bacillales</taxon>
        <taxon>Paenibacillaceae</taxon>
        <taxon>Paenibacillus</taxon>
    </lineage>
</organism>
<dbReference type="Pfam" id="PF06580">
    <property type="entry name" value="His_kinase"/>
    <property type="match status" value="1"/>
</dbReference>
<dbReference type="PANTHER" id="PTHR34220:SF7">
    <property type="entry name" value="SENSOR HISTIDINE KINASE YPDA"/>
    <property type="match status" value="1"/>
</dbReference>
<keyword evidence="8" id="KW-0902">Two-component regulatory system</keyword>
<dbReference type="SUPFAM" id="SSF49785">
    <property type="entry name" value="Galactose-binding domain-like"/>
    <property type="match status" value="1"/>
</dbReference>
<reference evidence="13 14" key="1">
    <citation type="submission" date="2019-05" db="EMBL/GenBank/DDBJ databases">
        <title>We sequenced the genome of Paenibacillus hemerocallicola KCTC 33185 for further insight into its adaptation and study the phylogeny of Paenibacillus.</title>
        <authorList>
            <person name="Narsing Rao M.P."/>
        </authorList>
    </citation>
    <scope>NUCLEOTIDE SEQUENCE [LARGE SCALE GENOMIC DNA]</scope>
    <source>
        <strain evidence="13 14">KCTC 33185</strain>
    </source>
</reference>
<evidence type="ECO:0000256" key="5">
    <source>
        <dbReference type="ARBA" id="ARBA00022741"/>
    </source>
</evidence>
<dbReference type="InterPro" id="IPR011006">
    <property type="entry name" value="CheY-like_superfamily"/>
</dbReference>
<dbReference type="InterPro" id="IPR010559">
    <property type="entry name" value="Sig_transdc_His_kin_internal"/>
</dbReference>
<dbReference type="InterPro" id="IPR036097">
    <property type="entry name" value="HisK_dim/P_sf"/>
</dbReference>
<dbReference type="SUPFAM" id="SSF47384">
    <property type="entry name" value="Homodimeric domain of signal transducing histidine kinase"/>
    <property type="match status" value="1"/>
</dbReference>
<evidence type="ECO:0000256" key="6">
    <source>
        <dbReference type="ARBA" id="ARBA00022777"/>
    </source>
</evidence>
<feature type="transmembrane region" description="Helical" evidence="10">
    <location>
        <begin position="363"/>
        <end position="384"/>
    </location>
</feature>
<dbReference type="SUPFAM" id="SSF52172">
    <property type="entry name" value="CheY-like"/>
    <property type="match status" value="1"/>
</dbReference>
<dbReference type="PANTHER" id="PTHR34220">
    <property type="entry name" value="SENSOR HISTIDINE KINASE YPDA"/>
    <property type="match status" value="1"/>
</dbReference>
<dbReference type="PROSITE" id="PS50109">
    <property type="entry name" value="HIS_KIN"/>
    <property type="match status" value="2"/>
</dbReference>
<dbReference type="Pfam" id="PF00072">
    <property type="entry name" value="Response_reg"/>
    <property type="match status" value="1"/>
</dbReference>
<dbReference type="Pfam" id="PF00512">
    <property type="entry name" value="HisKA"/>
    <property type="match status" value="1"/>
</dbReference>
<evidence type="ECO:0000256" key="7">
    <source>
        <dbReference type="ARBA" id="ARBA00022840"/>
    </source>
</evidence>
<dbReference type="InterPro" id="IPR004358">
    <property type="entry name" value="Sig_transdc_His_kin-like_C"/>
</dbReference>
<evidence type="ECO:0000259" key="12">
    <source>
        <dbReference type="PROSITE" id="PS50110"/>
    </source>
</evidence>
<evidence type="ECO:0000256" key="4">
    <source>
        <dbReference type="ARBA" id="ARBA00022679"/>
    </source>
</evidence>
<gene>
    <name evidence="13" type="ORF">FE784_34340</name>
</gene>
<comment type="caution">
    <text evidence="13">The sequence shown here is derived from an EMBL/GenBank/DDBJ whole genome shotgun (WGS) entry which is preliminary data.</text>
</comment>
<feature type="transmembrane region" description="Helical" evidence="10">
    <location>
        <begin position="425"/>
        <end position="443"/>
    </location>
</feature>
<dbReference type="InterPro" id="IPR036890">
    <property type="entry name" value="HATPase_C_sf"/>
</dbReference>
<sequence>MNGKEWLTPGSLSRAQWSVDHMRTFVGRIKPDSFLLILTGVMIIFAGIAIWGIYFQEPKAMPTVDQGKIDLSEWDFIGQGNLPLNGKWEFYPGRLLQPRDFDEAAQPSGYQSVPGAWSGSVADNGEPMGKWGYGTYRLIAKVGDNRESRYAIHANVIFMSAKLFVDGKLLGSSGRPAENKREYLPANVPITAVFHKESENDYIEIVLQVANFDHRTGGVGTPLYFGYSDNMSRTILSDVAIQAASSLVLLVFGVFFLVLFLLYIRDSSLILFALFFIFFAGNTFVNGEKLFLQLIPKLPFEAAWTFKNFTIYAGVPILYVLTTRMYRPFKYGKILAIPALMVGAYCAAILLLPYYRYIAVERLAINIVMLFHFLLIILLAINYARGNFGKYGKMELRIYIASMLFLLLFKSSNILHVRYYMDKNWVAPTSIICFLLLICIMLVQRYFRTYSAMEGLSGTLREANRLKDEFLRRTSVELKTPLHRILNLSEAIMEAAGQNPGAESAAKDKLQMVRNAAYRMSYMVDDLIDLARIRDGSLTMALKHVNLAACVSMVFEVFEFIADGKRISLNRRIDRDAGYVLADENRLMQALYHLIDNSIVLMEGGSIAVIGRRRGTAVEVTIQIRDKGMLTDNLEVIRQAFEHREKALELDSRGLGWSFAIVDKLVELMQGSLRMEWSPGGGYCCVMNLPLGFSAEAIALPYPVHESLEAAAGVGLPTGLQANSARSAYTVLIVEDEAVMFEVLLPLLAMEGYKVMAAQSREEAVRKVEVPDKPDIVLINMMMDDGSGYETVRLIRERYTLIELPILFITARNTPADIEAGLDAGGNDYIARPLDTGEVRARIRTLLAMKRMAKEAALHEMAFLQSQIKPHFLYNTLTTIKSLCYTDGRKAGKLISVFSNYLRILFQIDSAEQTISLGKELDLIRAYTEIEKERYGDRLNIRIDVEPELLEYLIPPLTIQPLVENAIRHGVVKRISGGTVKLIIRREKAAMKVIVEDDGVGMPGRTAQELLHRETTAQGVGFASIRKRVSRLTGDTLELESAEGIGTKITFRLPLAR</sequence>
<name>A0A5C4SZ48_9BACL</name>
<dbReference type="SMART" id="SM00388">
    <property type="entry name" value="HisKA"/>
    <property type="match status" value="1"/>
</dbReference>
<dbReference type="Pfam" id="PF02518">
    <property type="entry name" value="HATPase_c"/>
    <property type="match status" value="2"/>
</dbReference>
<dbReference type="InterPro" id="IPR005467">
    <property type="entry name" value="His_kinase_dom"/>
</dbReference>
<dbReference type="GO" id="GO:0000155">
    <property type="term" value="F:phosphorelay sensor kinase activity"/>
    <property type="evidence" value="ECO:0007669"/>
    <property type="project" value="InterPro"/>
</dbReference>
<dbReference type="GO" id="GO:0016020">
    <property type="term" value="C:membrane"/>
    <property type="evidence" value="ECO:0007669"/>
    <property type="project" value="InterPro"/>
</dbReference>
<feature type="transmembrane region" description="Helical" evidence="10">
    <location>
        <begin position="239"/>
        <end position="262"/>
    </location>
</feature>
<evidence type="ECO:0000256" key="8">
    <source>
        <dbReference type="ARBA" id="ARBA00023012"/>
    </source>
</evidence>
<dbReference type="SMART" id="SM00448">
    <property type="entry name" value="REC"/>
    <property type="match status" value="1"/>
</dbReference>
<evidence type="ECO:0000256" key="2">
    <source>
        <dbReference type="ARBA" id="ARBA00012438"/>
    </source>
</evidence>
<keyword evidence="7" id="KW-0067">ATP-binding</keyword>
<dbReference type="GO" id="GO:0005524">
    <property type="term" value="F:ATP binding"/>
    <property type="evidence" value="ECO:0007669"/>
    <property type="project" value="UniProtKB-KW"/>
</dbReference>
<evidence type="ECO:0000313" key="14">
    <source>
        <dbReference type="Proteomes" id="UP000307943"/>
    </source>
</evidence>
<dbReference type="PROSITE" id="PS50110">
    <property type="entry name" value="RESPONSE_REGULATORY"/>
    <property type="match status" value="1"/>
</dbReference>
<evidence type="ECO:0000256" key="10">
    <source>
        <dbReference type="SAM" id="Phobius"/>
    </source>
</evidence>
<feature type="transmembrane region" description="Helical" evidence="10">
    <location>
        <begin position="269"/>
        <end position="285"/>
    </location>
</feature>
<dbReference type="InterPro" id="IPR003594">
    <property type="entry name" value="HATPase_dom"/>
</dbReference>
<comment type="caution">
    <text evidence="9">Lacks conserved residue(s) required for the propagation of feature annotation.</text>
</comment>
<feature type="transmembrane region" description="Helical" evidence="10">
    <location>
        <begin position="396"/>
        <end position="419"/>
    </location>
</feature>
<keyword evidence="10" id="KW-0812">Transmembrane</keyword>
<keyword evidence="5" id="KW-0547">Nucleotide-binding</keyword>
<dbReference type="Gene3D" id="3.30.565.10">
    <property type="entry name" value="Histidine kinase-like ATPase, C-terminal domain"/>
    <property type="match status" value="2"/>
</dbReference>
<feature type="transmembrane region" description="Helical" evidence="10">
    <location>
        <begin position="33"/>
        <end position="54"/>
    </location>
</feature>
<dbReference type="AlphaFoldDB" id="A0A5C4SZ48"/>
<keyword evidence="6" id="KW-0418">Kinase</keyword>
<protein>
    <recommendedName>
        <fullName evidence="2">histidine kinase</fullName>
        <ecNumber evidence="2">2.7.13.3</ecNumber>
    </recommendedName>
</protein>
<keyword evidence="10" id="KW-1133">Transmembrane helix</keyword>
<dbReference type="InterPro" id="IPR008979">
    <property type="entry name" value="Galactose-bd-like_sf"/>
</dbReference>
<evidence type="ECO:0000256" key="3">
    <source>
        <dbReference type="ARBA" id="ARBA00022553"/>
    </source>
</evidence>
<feature type="domain" description="Histidine kinase" evidence="11">
    <location>
        <begin position="473"/>
        <end position="693"/>
    </location>
</feature>
<feature type="transmembrane region" description="Helical" evidence="10">
    <location>
        <begin position="305"/>
        <end position="322"/>
    </location>
</feature>
<keyword evidence="3" id="KW-0597">Phosphoprotein</keyword>